<proteinExistence type="predicted"/>
<dbReference type="HOGENOM" id="CLU_1674469_0_0_0"/>
<dbReference type="AlphaFoldDB" id="A0A081C6E6"/>
<dbReference type="EMBL" id="DF820472">
    <property type="protein sequence ID" value="GAK60151.1"/>
    <property type="molecule type" value="Genomic_DNA"/>
</dbReference>
<dbReference type="Proteomes" id="UP000030661">
    <property type="component" value="Unassembled WGS sequence"/>
</dbReference>
<gene>
    <name evidence="1" type="ORF">U27_00042</name>
</gene>
<evidence type="ECO:0000313" key="1">
    <source>
        <dbReference type="EMBL" id="GAK60151.1"/>
    </source>
</evidence>
<organism evidence="1">
    <name type="scientific">Vecturithrix granuli</name>
    <dbReference type="NCBI Taxonomy" id="1499967"/>
    <lineage>
        <taxon>Bacteria</taxon>
        <taxon>Candidatus Moduliflexota</taxon>
        <taxon>Candidatus Vecturitrichia</taxon>
        <taxon>Candidatus Vecturitrichales</taxon>
        <taxon>Candidatus Vecturitrichaceae</taxon>
        <taxon>Candidatus Vecturithrix</taxon>
    </lineage>
</organism>
<protein>
    <recommendedName>
        <fullName evidence="3">Outer membrane protein beta-barrel domain-containing protein</fullName>
    </recommendedName>
</protein>
<accession>A0A081C6E6</accession>
<name>A0A081C6E6_VECG1</name>
<evidence type="ECO:0008006" key="3">
    <source>
        <dbReference type="Google" id="ProtNLM"/>
    </source>
</evidence>
<dbReference type="InterPro" id="IPR011250">
    <property type="entry name" value="OMP/PagP_B-barrel"/>
</dbReference>
<evidence type="ECO:0000313" key="2">
    <source>
        <dbReference type="Proteomes" id="UP000030661"/>
    </source>
</evidence>
<keyword evidence="2" id="KW-1185">Reference proteome</keyword>
<dbReference type="SUPFAM" id="SSF56925">
    <property type="entry name" value="OMPA-like"/>
    <property type="match status" value="1"/>
</dbReference>
<reference evidence="1" key="1">
    <citation type="journal article" date="2015" name="PeerJ">
        <title>First genomic representation of candidate bacterial phylum KSB3 points to enhanced environmental sensing as a trigger of wastewater bulking.</title>
        <authorList>
            <person name="Sekiguchi Y."/>
            <person name="Ohashi A."/>
            <person name="Parks D.H."/>
            <person name="Yamauchi T."/>
            <person name="Tyson G.W."/>
            <person name="Hugenholtz P."/>
        </authorList>
    </citation>
    <scope>NUCLEOTIDE SEQUENCE [LARGE SCALE GENOMIC DNA]</scope>
</reference>
<sequence>MNSDDYKHTNYEFENETTGEVAYSYQNGFADIPEDAVTFSIGAEYWYPVAKGFQIALGVEYNSENTYVEDKLVGSDDLERASNNTYEQHFSNTVLYAAGKYSFNTISPVKPYILARLGYSLNEWEFQRNTFGTDLDMGVKEHLRTLRIVSISEQVSA</sequence>
<dbReference type="Gene3D" id="2.40.160.20">
    <property type="match status" value="1"/>
</dbReference>